<dbReference type="SUPFAM" id="SSF88659">
    <property type="entry name" value="Sigma3 and sigma4 domains of RNA polymerase sigma factors"/>
    <property type="match status" value="1"/>
</dbReference>
<dbReference type="Proteomes" id="UP001183202">
    <property type="component" value="Unassembled WGS sequence"/>
</dbReference>
<proteinExistence type="inferred from homology"/>
<dbReference type="InterPro" id="IPR013324">
    <property type="entry name" value="RNA_pol_sigma_r3/r4-like"/>
</dbReference>
<keyword evidence="5" id="KW-0804">Transcription</keyword>
<dbReference type="SUPFAM" id="SSF88946">
    <property type="entry name" value="Sigma2 domain of RNA polymerase sigma factors"/>
    <property type="match status" value="1"/>
</dbReference>
<evidence type="ECO:0000259" key="6">
    <source>
        <dbReference type="Pfam" id="PF04542"/>
    </source>
</evidence>
<feature type="domain" description="SnoaL-like" evidence="8">
    <location>
        <begin position="178"/>
        <end position="247"/>
    </location>
</feature>
<name>A0ABU2N797_9PSEU</name>
<evidence type="ECO:0000259" key="8">
    <source>
        <dbReference type="Pfam" id="PF12680"/>
    </source>
</evidence>
<dbReference type="InterPro" id="IPR013249">
    <property type="entry name" value="RNA_pol_sigma70_r4_t2"/>
</dbReference>
<feature type="domain" description="RNA polymerase sigma-70 region 2" evidence="6">
    <location>
        <begin position="9"/>
        <end position="71"/>
    </location>
</feature>
<evidence type="ECO:0000256" key="2">
    <source>
        <dbReference type="ARBA" id="ARBA00011344"/>
    </source>
</evidence>
<gene>
    <name evidence="9" type="ORF">RM445_09810</name>
</gene>
<evidence type="ECO:0000256" key="3">
    <source>
        <dbReference type="ARBA" id="ARBA00023015"/>
    </source>
</evidence>
<dbReference type="Gene3D" id="1.10.10.10">
    <property type="entry name" value="Winged helix-like DNA-binding domain superfamily/Winged helix DNA-binding domain"/>
    <property type="match status" value="1"/>
</dbReference>
<dbReference type="SUPFAM" id="SSF54427">
    <property type="entry name" value="NTF2-like"/>
    <property type="match status" value="1"/>
</dbReference>
<dbReference type="InterPro" id="IPR037401">
    <property type="entry name" value="SnoaL-like"/>
</dbReference>
<dbReference type="CDD" id="cd06171">
    <property type="entry name" value="Sigma70_r4"/>
    <property type="match status" value="1"/>
</dbReference>
<reference evidence="10" key="1">
    <citation type="submission" date="2023-07" db="EMBL/GenBank/DDBJ databases">
        <title>30 novel species of actinomycetes from the DSMZ collection.</title>
        <authorList>
            <person name="Nouioui I."/>
        </authorList>
    </citation>
    <scope>NUCLEOTIDE SEQUENCE [LARGE SCALE GENOMIC DNA]</scope>
    <source>
        <strain evidence="10">DSM 45834</strain>
    </source>
</reference>
<evidence type="ECO:0000256" key="1">
    <source>
        <dbReference type="ARBA" id="ARBA00010641"/>
    </source>
</evidence>
<dbReference type="InterPro" id="IPR052704">
    <property type="entry name" value="ECF_Sigma-70_Domain"/>
</dbReference>
<dbReference type="PANTHER" id="PTHR30173:SF36">
    <property type="entry name" value="ECF RNA POLYMERASE SIGMA FACTOR SIGJ"/>
    <property type="match status" value="1"/>
</dbReference>
<dbReference type="InterPro" id="IPR007627">
    <property type="entry name" value="RNA_pol_sigma70_r2"/>
</dbReference>
<dbReference type="InterPro" id="IPR014303">
    <property type="entry name" value="RNA_pol_sigma-70_ECF"/>
</dbReference>
<dbReference type="Gene3D" id="1.10.1740.10">
    <property type="match status" value="1"/>
</dbReference>
<comment type="subunit">
    <text evidence="2">Interacts transiently with the RNA polymerase catalytic core formed by RpoA, RpoB, RpoC and RpoZ (2 alpha, 1 beta, 1 beta' and 1 omega subunit) to form the RNA polymerase holoenzyme that can initiate transcription.</text>
</comment>
<dbReference type="InterPro" id="IPR036388">
    <property type="entry name" value="WH-like_DNA-bd_sf"/>
</dbReference>
<dbReference type="InterPro" id="IPR032710">
    <property type="entry name" value="NTF2-like_dom_sf"/>
</dbReference>
<feature type="domain" description="RNA polymerase sigma factor 70 region 4 type 2" evidence="7">
    <location>
        <begin position="108"/>
        <end position="158"/>
    </location>
</feature>
<accession>A0ABU2N797</accession>
<protein>
    <submittedName>
        <fullName evidence="9">RNA polymerase sigma-70 factor</fullName>
    </submittedName>
</protein>
<dbReference type="NCBIfam" id="TIGR02957">
    <property type="entry name" value="SigX4"/>
    <property type="match status" value="1"/>
</dbReference>
<evidence type="ECO:0000313" key="10">
    <source>
        <dbReference type="Proteomes" id="UP001183202"/>
    </source>
</evidence>
<dbReference type="Pfam" id="PF08281">
    <property type="entry name" value="Sigma70_r4_2"/>
    <property type="match status" value="1"/>
</dbReference>
<keyword evidence="10" id="KW-1185">Reference proteome</keyword>
<keyword evidence="4" id="KW-0731">Sigma factor</keyword>
<dbReference type="Gene3D" id="3.10.450.50">
    <property type="match status" value="1"/>
</dbReference>
<dbReference type="Pfam" id="PF04542">
    <property type="entry name" value="Sigma70_r2"/>
    <property type="match status" value="1"/>
</dbReference>
<organism evidence="9 10">
    <name type="scientific">Pseudonocardia charpentierae</name>
    <dbReference type="NCBI Taxonomy" id="3075545"/>
    <lineage>
        <taxon>Bacteria</taxon>
        <taxon>Bacillati</taxon>
        <taxon>Actinomycetota</taxon>
        <taxon>Actinomycetes</taxon>
        <taxon>Pseudonocardiales</taxon>
        <taxon>Pseudonocardiaceae</taxon>
        <taxon>Pseudonocardia</taxon>
    </lineage>
</organism>
<comment type="caution">
    <text evidence="9">The sequence shown here is derived from an EMBL/GenBank/DDBJ whole genome shotgun (WGS) entry which is preliminary data.</text>
</comment>
<sequence length="296" mass="31805">MPDTAEAAFTAHRSRLVGVAYRLLGSVGDAEDVVQEAWLRWARVDTATVADPLAFLVRTVSRLALDRMRRVAARRETYVGPWLPEPVLTGGPDDPAAEAERAASVSMAMLVVLETLTPLERTVFVLHEAFAYSYGEIAEIVDRSPAAVRQLAHRAREHVAARRPRFAADPAMRRAATERFLHATLEGDLDALLELLAPDATLWADGGGKAKAPRRPIHGADKIARFFAAVGTEPLPPGAFVEIVEVNEGPAAVLVGPAGPIAVLQLDLGDDHRVTDVRFVGNPDKLAGLAALRSGD</sequence>
<comment type="similarity">
    <text evidence="1">Belongs to the sigma-70 factor family. ECF subfamily.</text>
</comment>
<evidence type="ECO:0000259" key="7">
    <source>
        <dbReference type="Pfam" id="PF08281"/>
    </source>
</evidence>
<dbReference type="RefSeq" id="WP_311555848.1">
    <property type="nucleotide sequence ID" value="NZ_JAVREJ010000005.1"/>
</dbReference>
<evidence type="ECO:0000256" key="5">
    <source>
        <dbReference type="ARBA" id="ARBA00023163"/>
    </source>
</evidence>
<evidence type="ECO:0000256" key="4">
    <source>
        <dbReference type="ARBA" id="ARBA00023082"/>
    </source>
</evidence>
<dbReference type="Pfam" id="PF12680">
    <property type="entry name" value="SnoaL_2"/>
    <property type="match status" value="1"/>
</dbReference>
<dbReference type="EMBL" id="JAVREJ010000005">
    <property type="protein sequence ID" value="MDT0349815.1"/>
    <property type="molecule type" value="Genomic_DNA"/>
</dbReference>
<keyword evidence="3" id="KW-0805">Transcription regulation</keyword>
<dbReference type="NCBIfam" id="TIGR02937">
    <property type="entry name" value="sigma70-ECF"/>
    <property type="match status" value="1"/>
</dbReference>
<dbReference type="NCBIfam" id="NF007214">
    <property type="entry name" value="PRK09636.1"/>
    <property type="match status" value="1"/>
</dbReference>
<dbReference type="PANTHER" id="PTHR30173">
    <property type="entry name" value="SIGMA 19 FACTOR"/>
    <property type="match status" value="1"/>
</dbReference>
<dbReference type="InterPro" id="IPR014284">
    <property type="entry name" value="RNA_pol_sigma-70_dom"/>
</dbReference>
<evidence type="ECO:0000313" key="9">
    <source>
        <dbReference type="EMBL" id="MDT0349815.1"/>
    </source>
</evidence>
<dbReference type="InterPro" id="IPR013325">
    <property type="entry name" value="RNA_pol_sigma_r2"/>
</dbReference>